<dbReference type="InterPro" id="IPR011006">
    <property type="entry name" value="CheY-like_superfamily"/>
</dbReference>
<dbReference type="SUPFAM" id="SSF52172">
    <property type="entry name" value="CheY-like"/>
    <property type="match status" value="1"/>
</dbReference>
<keyword evidence="1 3" id="KW-0597">Phosphoprotein</keyword>
<dbReference type="Proteomes" id="UP000321157">
    <property type="component" value="Unassembled WGS sequence"/>
</dbReference>
<protein>
    <submittedName>
        <fullName evidence="6">Fis family transcriptional regulator</fullName>
    </submittedName>
</protein>
<dbReference type="PROSITE" id="PS50921">
    <property type="entry name" value="ANTAR"/>
    <property type="match status" value="1"/>
</dbReference>
<dbReference type="EMBL" id="BJXX01000056">
    <property type="protein sequence ID" value="GEN33813.1"/>
    <property type="molecule type" value="Genomic_DNA"/>
</dbReference>
<dbReference type="GO" id="GO:0000160">
    <property type="term" value="P:phosphorelay signal transduction system"/>
    <property type="evidence" value="ECO:0007669"/>
    <property type="project" value="UniProtKB-KW"/>
</dbReference>
<dbReference type="PANTHER" id="PTHR44591">
    <property type="entry name" value="STRESS RESPONSE REGULATOR PROTEIN 1"/>
    <property type="match status" value="1"/>
</dbReference>
<dbReference type="RefSeq" id="WP_246147247.1">
    <property type="nucleotide sequence ID" value="NZ_BJXX01000056.1"/>
</dbReference>
<evidence type="ECO:0000313" key="7">
    <source>
        <dbReference type="Proteomes" id="UP000321157"/>
    </source>
</evidence>
<keyword evidence="2" id="KW-0902">Two-component regulatory system</keyword>
<dbReference type="SMART" id="SM01012">
    <property type="entry name" value="ANTAR"/>
    <property type="match status" value="1"/>
</dbReference>
<dbReference type="InterPro" id="IPR001789">
    <property type="entry name" value="Sig_transdc_resp-reg_receiver"/>
</dbReference>
<dbReference type="InterPro" id="IPR036388">
    <property type="entry name" value="WH-like_DNA-bd_sf"/>
</dbReference>
<organism evidence="6 7">
    <name type="scientific">Aneurinibacillus danicus</name>
    <dbReference type="NCBI Taxonomy" id="267746"/>
    <lineage>
        <taxon>Bacteria</taxon>
        <taxon>Bacillati</taxon>
        <taxon>Bacillota</taxon>
        <taxon>Bacilli</taxon>
        <taxon>Bacillales</taxon>
        <taxon>Paenibacillaceae</taxon>
        <taxon>Aneurinibacillus group</taxon>
        <taxon>Aneurinibacillus</taxon>
    </lineage>
</organism>
<evidence type="ECO:0000259" key="4">
    <source>
        <dbReference type="PROSITE" id="PS50110"/>
    </source>
</evidence>
<dbReference type="InterPro" id="IPR008327">
    <property type="entry name" value="Sig_transdc_resp-reg_antiterm"/>
</dbReference>
<dbReference type="SMART" id="SM00448">
    <property type="entry name" value="REC"/>
    <property type="match status" value="1"/>
</dbReference>
<accession>A0A511V7Z8</accession>
<proteinExistence type="predicted"/>
<sequence>MSKGRIMVVDDESILRMDIKEMLQEAGYDVVAEANNGETAIELAAKHIPDLIVMDVKMPKMNGMKAARIINRSFDIPTLLLTAYTEEELIAEAREAYIFGYLVKPITEKDLIPAVEVALGQAKRVKSLIGSIKEMEQKMEMRKRVERAKGILMDVYKLNEERAYQMMRAYCMNKRKTMGEVAEDILKNRKLDAVADVSMHTTF</sequence>
<dbReference type="InterPro" id="IPR050595">
    <property type="entry name" value="Bact_response_regulator"/>
</dbReference>
<comment type="caution">
    <text evidence="6">The sequence shown here is derived from an EMBL/GenBank/DDBJ whole genome shotgun (WGS) entry which is preliminary data.</text>
</comment>
<evidence type="ECO:0000256" key="2">
    <source>
        <dbReference type="ARBA" id="ARBA00023012"/>
    </source>
</evidence>
<evidence type="ECO:0000256" key="3">
    <source>
        <dbReference type="PROSITE-ProRule" id="PRU00169"/>
    </source>
</evidence>
<keyword evidence="7" id="KW-1185">Reference proteome</keyword>
<dbReference type="Pfam" id="PF03861">
    <property type="entry name" value="ANTAR"/>
    <property type="match status" value="1"/>
</dbReference>
<dbReference type="InterPro" id="IPR005561">
    <property type="entry name" value="ANTAR"/>
</dbReference>
<gene>
    <name evidence="6" type="ORF">ADA01nite_12730</name>
</gene>
<dbReference type="PROSITE" id="PS50110">
    <property type="entry name" value="RESPONSE_REGULATORY"/>
    <property type="match status" value="1"/>
</dbReference>
<evidence type="ECO:0000256" key="1">
    <source>
        <dbReference type="ARBA" id="ARBA00022553"/>
    </source>
</evidence>
<dbReference type="Pfam" id="PF00072">
    <property type="entry name" value="Response_reg"/>
    <property type="match status" value="1"/>
</dbReference>
<name>A0A511V7Z8_9BACL</name>
<evidence type="ECO:0000313" key="6">
    <source>
        <dbReference type="EMBL" id="GEN33813.1"/>
    </source>
</evidence>
<dbReference type="AlphaFoldDB" id="A0A511V7Z8"/>
<evidence type="ECO:0000259" key="5">
    <source>
        <dbReference type="PROSITE" id="PS50921"/>
    </source>
</evidence>
<feature type="domain" description="Response regulatory" evidence="4">
    <location>
        <begin position="5"/>
        <end position="119"/>
    </location>
</feature>
<feature type="domain" description="ANTAR" evidence="5">
    <location>
        <begin position="125"/>
        <end position="186"/>
    </location>
</feature>
<reference evidence="6 7" key="1">
    <citation type="submission" date="2019-07" db="EMBL/GenBank/DDBJ databases">
        <title>Whole genome shotgun sequence of Aneurinibacillus danicus NBRC 102444.</title>
        <authorList>
            <person name="Hosoyama A."/>
            <person name="Uohara A."/>
            <person name="Ohji S."/>
            <person name="Ichikawa N."/>
        </authorList>
    </citation>
    <scope>NUCLEOTIDE SEQUENCE [LARGE SCALE GENOMIC DNA]</scope>
    <source>
        <strain evidence="6 7">NBRC 102444</strain>
    </source>
</reference>
<dbReference type="PANTHER" id="PTHR44591:SF3">
    <property type="entry name" value="RESPONSE REGULATORY DOMAIN-CONTAINING PROTEIN"/>
    <property type="match status" value="1"/>
</dbReference>
<dbReference type="Gene3D" id="3.40.50.2300">
    <property type="match status" value="1"/>
</dbReference>
<dbReference type="Gene3D" id="1.10.10.10">
    <property type="entry name" value="Winged helix-like DNA-binding domain superfamily/Winged helix DNA-binding domain"/>
    <property type="match status" value="1"/>
</dbReference>
<dbReference type="GO" id="GO:0003723">
    <property type="term" value="F:RNA binding"/>
    <property type="evidence" value="ECO:0007669"/>
    <property type="project" value="InterPro"/>
</dbReference>
<dbReference type="PIRSF" id="PIRSF036382">
    <property type="entry name" value="RR_antiterm"/>
    <property type="match status" value="1"/>
</dbReference>
<feature type="modified residue" description="4-aspartylphosphate" evidence="3">
    <location>
        <position position="55"/>
    </location>
</feature>